<reference evidence="9" key="1">
    <citation type="submission" date="2021-03" db="EMBL/GenBank/DDBJ databases">
        <authorList>
            <person name="Lu T."/>
            <person name="Wang Q."/>
            <person name="Han X."/>
        </authorList>
    </citation>
    <scope>NUCLEOTIDE SEQUENCE</scope>
    <source>
        <strain evidence="9">WQ 2009</strain>
    </source>
</reference>
<evidence type="ECO:0000259" key="7">
    <source>
        <dbReference type="Pfam" id="PF07980"/>
    </source>
</evidence>
<dbReference type="InterPro" id="IPR012944">
    <property type="entry name" value="SusD_RagB_dom"/>
</dbReference>
<dbReference type="Pfam" id="PF07980">
    <property type="entry name" value="SusD_RagB"/>
    <property type="match status" value="1"/>
</dbReference>
<organism evidence="9 10">
    <name type="scientific">Rhinopithecimicrobium faecis</name>
    <dbReference type="NCBI Taxonomy" id="2820698"/>
    <lineage>
        <taxon>Bacteria</taxon>
        <taxon>Pseudomonadati</taxon>
        <taxon>Bacteroidota</taxon>
        <taxon>Sphingobacteriia</taxon>
        <taxon>Sphingobacteriales</taxon>
        <taxon>Sphingobacteriaceae</taxon>
        <taxon>Rhinopithecimicrobium</taxon>
    </lineage>
</organism>
<dbReference type="AlphaFoldDB" id="A0A8T4H8A1"/>
<evidence type="ECO:0000256" key="2">
    <source>
        <dbReference type="ARBA" id="ARBA00006275"/>
    </source>
</evidence>
<dbReference type="EMBL" id="JAGKSB010000006">
    <property type="protein sequence ID" value="MBP3943292.1"/>
    <property type="molecule type" value="Genomic_DNA"/>
</dbReference>
<dbReference type="InterPro" id="IPR011990">
    <property type="entry name" value="TPR-like_helical_dom_sf"/>
</dbReference>
<dbReference type="Pfam" id="PF14322">
    <property type="entry name" value="SusD-like_3"/>
    <property type="match status" value="1"/>
</dbReference>
<proteinExistence type="inferred from homology"/>
<dbReference type="SUPFAM" id="SSF48452">
    <property type="entry name" value="TPR-like"/>
    <property type="match status" value="1"/>
</dbReference>
<dbReference type="Proteomes" id="UP000679691">
    <property type="component" value="Unassembled WGS sequence"/>
</dbReference>
<dbReference type="CDD" id="cd08977">
    <property type="entry name" value="SusD"/>
    <property type="match status" value="1"/>
</dbReference>
<comment type="subcellular location">
    <subcellularLocation>
        <location evidence="1">Cell outer membrane</location>
    </subcellularLocation>
</comment>
<keyword evidence="5" id="KW-0998">Cell outer membrane</keyword>
<gene>
    <name evidence="9" type="ORF">J5U18_06910</name>
</gene>
<feature type="domain" description="RagB/SusD" evidence="7">
    <location>
        <begin position="364"/>
        <end position="536"/>
    </location>
</feature>
<evidence type="ECO:0000256" key="6">
    <source>
        <dbReference type="SAM" id="SignalP"/>
    </source>
</evidence>
<evidence type="ECO:0000256" key="5">
    <source>
        <dbReference type="ARBA" id="ARBA00023237"/>
    </source>
</evidence>
<evidence type="ECO:0000256" key="1">
    <source>
        <dbReference type="ARBA" id="ARBA00004442"/>
    </source>
</evidence>
<dbReference type="InterPro" id="IPR033985">
    <property type="entry name" value="SusD-like_N"/>
</dbReference>
<comment type="similarity">
    <text evidence="2">Belongs to the SusD family.</text>
</comment>
<evidence type="ECO:0000313" key="9">
    <source>
        <dbReference type="EMBL" id="MBP3943292.1"/>
    </source>
</evidence>
<evidence type="ECO:0000259" key="8">
    <source>
        <dbReference type="Pfam" id="PF14322"/>
    </source>
</evidence>
<keyword evidence="3 6" id="KW-0732">Signal</keyword>
<protein>
    <submittedName>
        <fullName evidence="9">RagB/SusD family nutrient uptake outer membrane protein</fullName>
    </submittedName>
</protein>
<feature type="domain" description="SusD-like N-terminal" evidence="8">
    <location>
        <begin position="96"/>
        <end position="259"/>
    </location>
</feature>
<dbReference type="Gene3D" id="1.25.40.390">
    <property type="match status" value="1"/>
</dbReference>
<keyword evidence="4" id="KW-0472">Membrane</keyword>
<dbReference type="RefSeq" id="WP_353546783.1">
    <property type="nucleotide sequence ID" value="NZ_JAGKSB010000006.1"/>
</dbReference>
<comment type="caution">
    <text evidence="9">The sequence shown here is derived from an EMBL/GenBank/DDBJ whole genome shotgun (WGS) entry which is preliminary data.</text>
</comment>
<accession>A0A8T4H8A1</accession>
<dbReference type="GO" id="GO:0009279">
    <property type="term" value="C:cell outer membrane"/>
    <property type="evidence" value="ECO:0007669"/>
    <property type="project" value="UniProtKB-SubCell"/>
</dbReference>
<evidence type="ECO:0000313" key="10">
    <source>
        <dbReference type="Proteomes" id="UP000679691"/>
    </source>
</evidence>
<name>A0A8T4H8A1_9SPHI</name>
<sequence>MKKLLKFNYKSAFAVSTLACALIFTSCEKFTELSPLSSLDEKNAFSTAQNVELAMNGVYWQAAVGYYDPGTGLTTGRGYPFGGASIEQGEMRGEDMMNVQAFYQFTYESTYTISTANNVNMWEQLYALINQANVTIEGVKGAIASGVISQATGNAYIGECLFLRAIAHHELLLNFSRPYVDGKGSNLGVPYRTTAISTPSSIEEAKKATRGTVAEAYTNLLKDLDEAESLLPDTRSAKDVSISRATKGAAIALKTRVKLHQEDYDGVIAEANKLGANATGNFTSAIGNYKLEASPVTPFTSYKNNTESIFSVAQSSASNGGVNGAISNMFGASSLSGRDLISTSPLLYNQDFWKADDIRKTDLHLRQNTGNYKFVFSKKYSRIGINDDWNPLIRYAEVLLNAAEAYAYKGNNAQALNLLNAVRNRAVKAADRYTTAPADLKLAIYQERRIEFTAEGKRWGDIHRLALNSTYGTKGIPAKVLATQLTAAGLDNYTIGVTITPSKAAIPYADNRFVWPLPTSEMNSNPVLRGEQNPGY</sequence>
<feature type="signal peptide" evidence="6">
    <location>
        <begin position="1"/>
        <end position="21"/>
    </location>
</feature>
<dbReference type="PROSITE" id="PS51257">
    <property type="entry name" value="PROKAR_LIPOPROTEIN"/>
    <property type="match status" value="1"/>
</dbReference>
<feature type="chain" id="PRO_5035736730" evidence="6">
    <location>
        <begin position="22"/>
        <end position="536"/>
    </location>
</feature>
<evidence type="ECO:0000256" key="3">
    <source>
        <dbReference type="ARBA" id="ARBA00022729"/>
    </source>
</evidence>
<keyword evidence="10" id="KW-1185">Reference proteome</keyword>
<evidence type="ECO:0000256" key="4">
    <source>
        <dbReference type="ARBA" id="ARBA00023136"/>
    </source>
</evidence>